<dbReference type="KEGG" id="jas:FJQ89_25010"/>
<proteinExistence type="predicted"/>
<feature type="signal peptide" evidence="1">
    <location>
        <begin position="1"/>
        <end position="21"/>
    </location>
</feature>
<sequence length="210" mass="22269">MLMRTGLIALMSIATLGSAAAAIPNNGFERSNLSSFSIGGDSDVQVRTSFLGYTAAEGQYFAHLSNAGQEDLSAFGGTIGSAMSKTVTLAAGQGFSFKWAFLTTESGPTPYNDFALFLNGKVFNLSDVVTVGANGRTGWNTYNWTNPEAFTGTVTWLVGNAKDNLSSSHLLIDDVRMAVSPVPEPHFLTMLLVGLGISSVAGRRKRKRDA</sequence>
<reference evidence="3 4" key="1">
    <citation type="submission" date="2019-06" db="EMBL/GenBank/DDBJ databases">
        <title>Complete genome sequence of Janthinobacterium sp. SNU WT3 isolated from diseased rainbow trout.</title>
        <authorList>
            <person name="Oh W.T."/>
            <person name="Park S.C."/>
        </authorList>
    </citation>
    <scope>NUCLEOTIDE SEQUENCE [LARGE SCALE GENOMIC DNA]</scope>
    <source>
        <strain evidence="3 4">SNU WT3</strain>
    </source>
</reference>
<dbReference type="Proteomes" id="UP000316665">
    <property type="component" value="Chromosome"/>
</dbReference>
<evidence type="ECO:0000256" key="1">
    <source>
        <dbReference type="SAM" id="SignalP"/>
    </source>
</evidence>
<keyword evidence="4" id="KW-1185">Reference proteome</keyword>
<evidence type="ECO:0000313" key="4">
    <source>
        <dbReference type="Proteomes" id="UP000316665"/>
    </source>
</evidence>
<dbReference type="InterPro" id="IPR013424">
    <property type="entry name" value="Ice-binding_C"/>
</dbReference>
<accession>A0A4Y6RK42</accession>
<dbReference type="Pfam" id="PF07589">
    <property type="entry name" value="PEP-CTERM"/>
    <property type="match status" value="1"/>
</dbReference>
<feature type="chain" id="PRO_5021331108" evidence="1">
    <location>
        <begin position="22"/>
        <end position="210"/>
    </location>
</feature>
<dbReference type="RefSeq" id="WP_141172138.1">
    <property type="nucleotide sequence ID" value="NZ_CP041185.1"/>
</dbReference>
<protein>
    <submittedName>
        <fullName evidence="3">PEP-CTERM sorting domain-containing protein</fullName>
    </submittedName>
</protein>
<organism evidence="3 4">
    <name type="scientific">Janthinobacterium tructae</name>
    <dbReference type="NCBI Taxonomy" id="2590869"/>
    <lineage>
        <taxon>Bacteria</taxon>
        <taxon>Pseudomonadati</taxon>
        <taxon>Pseudomonadota</taxon>
        <taxon>Betaproteobacteria</taxon>
        <taxon>Burkholderiales</taxon>
        <taxon>Oxalobacteraceae</taxon>
        <taxon>Janthinobacterium</taxon>
    </lineage>
</organism>
<evidence type="ECO:0000313" key="3">
    <source>
        <dbReference type="EMBL" id="QDG73331.1"/>
    </source>
</evidence>
<dbReference type="AlphaFoldDB" id="A0A4Y6RK42"/>
<evidence type="ECO:0000259" key="2">
    <source>
        <dbReference type="Pfam" id="PF07589"/>
    </source>
</evidence>
<keyword evidence="1" id="KW-0732">Signal</keyword>
<feature type="domain" description="Ice-binding protein C-terminal" evidence="2">
    <location>
        <begin position="181"/>
        <end position="205"/>
    </location>
</feature>
<gene>
    <name evidence="3" type="ORF">FJQ89_25010</name>
</gene>
<dbReference type="EMBL" id="CP041185">
    <property type="protein sequence ID" value="QDG73331.1"/>
    <property type="molecule type" value="Genomic_DNA"/>
</dbReference>
<name>A0A4Y6RK42_9BURK</name>
<dbReference type="Gene3D" id="2.60.120.260">
    <property type="entry name" value="Galactose-binding domain-like"/>
    <property type="match status" value="1"/>
</dbReference>